<dbReference type="EMBL" id="JBHLTC010000032">
    <property type="protein sequence ID" value="MFC0627313.1"/>
    <property type="molecule type" value="Genomic_DNA"/>
</dbReference>
<evidence type="ECO:0000313" key="5">
    <source>
        <dbReference type="EMBL" id="MFC0627313.1"/>
    </source>
</evidence>
<proteinExistence type="predicted"/>
<evidence type="ECO:0000256" key="1">
    <source>
        <dbReference type="ARBA" id="ARBA00023015"/>
    </source>
</evidence>
<dbReference type="Gene3D" id="1.10.10.60">
    <property type="entry name" value="Homeodomain-like"/>
    <property type="match status" value="1"/>
</dbReference>
<comment type="caution">
    <text evidence="5">The sequence shown here is derived from an EMBL/GenBank/DDBJ whole genome shotgun (WGS) entry which is preliminary data.</text>
</comment>
<protein>
    <submittedName>
        <fullName evidence="5">AraC family transcriptional regulator</fullName>
    </submittedName>
</protein>
<dbReference type="PANTHER" id="PTHR46796:SF2">
    <property type="entry name" value="TRANSCRIPTIONAL REGULATORY PROTEIN"/>
    <property type="match status" value="1"/>
</dbReference>
<dbReference type="PANTHER" id="PTHR46796">
    <property type="entry name" value="HTH-TYPE TRANSCRIPTIONAL ACTIVATOR RHAS-RELATED"/>
    <property type="match status" value="1"/>
</dbReference>
<keyword evidence="3" id="KW-0804">Transcription</keyword>
<dbReference type="Pfam" id="PF02311">
    <property type="entry name" value="AraC_binding"/>
    <property type="match status" value="1"/>
</dbReference>
<dbReference type="RefSeq" id="WP_380051830.1">
    <property type="nucleotide sequence ID" value="NZ_JBHLTC010000032.1"/>
</dbReference>
<dbReference type="Proteomes" id="UP001589890">
    <property type="component" value="Unassembled WGS sequence"/>
</dbReference>
<dbReference type="Pfam" id="PF12833">
    <property type="entry name" value="HTH_18"/>
    <property type="match status" value="1"/>
</dbReference>
<dbReference type="InterPro" id="IPR003313">
    <property type="entry name" value="AraC-bd"/>
</dbReference>
<dbReference type="SUPFAM" id="SSF46689">
    <property type="entry name" value="Homeodomain-like"/>
    <property type="match status" value="2"/>
</dbReference>
<keyword evidence="1" id="KW-0805">Transcription regulation</keyword>
<sequence>MESKVMAWRPPVTGIREVLHAHFPAHAYPSHVHDAWTLMVLDQGVVRYGLDQREHGVINSEVTVLPPQVPHDGRSVRPGGFSKRVIYLEPDVLPLDLIGAAVDHPGLVDPVLRQRLHQLHKVLAQHHENLEAESRLTLIKERLGQHLTRRFQAPQTKDPSLAVRLRELLDARTAEGITLAEAAGELHAHPAHLVRAFSKEFGLPPHRYLTGRRVDLARRYLLDGQPAGEVAVRAGFYDQSHLNRHFRRLLGVSPVAFVRP</sequence>
<name>A0ABV6QRP8_9ACTN</name>
<evidence type="ECO:0000256" key="3">
    <source>
        <dbReference type="ARBA" id="ARBA00023163"/>
    </source>
</evidence>
<dbReference type="InterPro" id="IPR009057">
    <property type="entry name" value="Homeodomain-like_sf"/>
</dbReference>
<dbReference type="InterPro" id="IPR018060">
    <property type="entry name" value="HTH_AraC"/>
</dbReference>
<evidence type="ECO:0000256" key="2">
    <source>
        <dbReference type="ARBA" id="ARBA00023125"/>
    </source>
</evidence>
<organism evidence="5 6">
    <name type="scientific">Kribbella deserti</name>
    <dbReference type="NCBI Taxonomy" id="1926257"/>
    <lineage>
        <taxon>Bacteria</taxon>
        <taxon>Bacillati</taxon>
        <taxon>Actinomycetota</taxon>
        <taxon>Actinomycetes</taxon>
        <taxon>Propionibacteriales</taxon>
        <taxon>Kribbellaceae</taxon>
        <taxon>Kribbella</taxon>
    </lineage>
</organism>
<evidence type="ECO:0000259" key="4">
    <source>
        <dbReference type="PROSITE" id="PS01124"/>
    </source>
</evidence>
<dbReference type="SUPFAM" id="SSF51215">
    <property type="entry name" value="Regulatory protein AraC"/>
    <property type="match status" value="1"/>
</dbReference>
<gene>
    <name evidence="5" type="ORF">ACFFGN_24780</name>
</gene>
<keyword evidence="6" id="KW-1185">Reference proteome</keyword>
<evidence type="ECO:0000313" key="6">
    <source>
        <dbReference type="Proteomes" id="UP001589890"/>
    </source>
</evidence>
<dbReference type="SMART" id="SM00342">
    <property type="entry name" value="HTH_ARAC"/>
    <property type="match status" value="1"/>
</dbReference>
<dbReference type="PROSITE" id="PS01124">
    <property type="entry name" value="HTH_ARAC_FAMILY_2"/>
    <property type="match status" value="1"/>
</dbReference>
<feature type="domain" description="HTH araC/xylS-type" evidence="4">
    <location>
        <begin position="163"/>
        <end position="260"/>
    </location>
</feature>
<dbReference type="InterPro" id="IPR050204">
    <property type="entry name" value="AraC_XylS_family_regulators"/>
</dbReference>
<reference evidence="5 6" key="1">
    <citation type="submission" date="2024-09" db="EMBL/GenBank/DDBJ databases">
        <authorList>
            <person name="Sun Q."/>
            <person name="Mori K."/>
        </authorList>
    </citation>
    <scope>NUCLEOTIDE SEQUENCE [LARGE SCALE GENOMIC DNA]</scope>
    <source>
        <strain evidence="5 6">CGMCC 1.15906</strain>
    </source>
</reference>
<accession>A0ABV6QRP8</accession>
<dbReference type="InterPro" id="IPR037923">
    <property type="entry name" value="HTH-like"/>
</dbReference>
<keyword evidence="2" id="KW-0238">DNA-binding</keyword>